<dbReference type="GO" id="GO:0003677">
    <property type="term" value="F:DNA binding"/>
    <property type="evidence" value="ECO:0007669"/>
    <property type="project" value="UniProtKB-KW"/>
</dbReference>
<organism evidence="4 7">
    <name type="scientific">Streptomyces acidiscabies</name>
    <dbReference type="NCBI Taxonomy" id="42234"/>
    <lineage>
        <taxon>Bacteria</taxon>
        <taxon>Bacillati</taxon>
        <taxon>Actinomycetota</taxon>
        <taxon>Actinomycetes</taxon>
        <taxon>Kitasatosporales</taxon>
        <taxon>Streptomycetaceae</taxon>
        <taxon>Streptomyces</taxon>
    </lineage>
</organism>
<dbReference type="EMBL" id="JARAWC010000004">
    <property type="protein sequence ID" value="MDX2959656.1"/>
    <property type="molecule type" value="Genomic_DNA"/>
</dbReference>
<dbReference type="Proteomes" id="UP001282288">
    <property type="component" value="Unassembled WGS sequence"/>
</dbReference>
<dbReference type="RefSeq" id="WP_010350128.1">
    <property type="nucleotide sequence ID" value="NZ_CP122369.1"/>
</dbReference>
<dbReference type="CDD" id="cd06170">
    <property type="entry name" value="LuxR_C_like"/>
    <property type="match status" value="1"/>
</dbReference>
<proteinExistence type="predicted"/>
<dbReference type="Pfam" id="PF00196">
    <property type="entry name" value="GerE"/>
    <property type="match status" value="1"/>
</dbReference>
<dbReference type="SUPFAM" id="SSF46894">
    <property type="entry name" value="C-terminal effector domain of the bipartite response regulators"/>
    <property type="match status" value="1"/>
</dbReference>
<dbReference type="PROSITE" id="PS50043">
    <property type="entry name" value="HTH_LUXR_2"/>
    <property type="match status" value="1"/>
</dbReference>
<dbReference type="EMBL" id="JARAWP010000008">
    <property type="protein sequence ID" value="MDX3019056.1"/>
    <property type="molecule type" value="Genomic_DNA"/>
</dbReference>
<dbReference type="PRINTS" id="PR00038">
    <property type="entry name" value="HTHLUXR"/>
</dbReference>
<dbReference type="InterPro" id="IPR000792">
    <property type="entry name" value="Tscrpt_reg_LuxR_C"/>
</dbReference>
<dbReference type="InterPro" id="IPR016032">
    <property type="entry name" value="Sig_transdc_resp-reg_C-effctor"/>
</dbReference>
<evidence type="ECO:0000313" key="5">
    <source>
        <dbReference type="EMBL" id="MDX3019056.1"/>
    </source>
</evidence>
<name>A0AAP6B7N8_9ACTN</name>
<sequence length="257" mass="28194">MPHDLAFPPQPLRTESLTVALVSRHGSRPPAMANVESRLVEEPHEIRASDDVVLFYGPGPARELERFSAEGGLPPVAVLAYWLDWQDVRQALDHGAGSYLLETVHVSRWLPWMLLWTARGGSCLDPVIAAEPGKVVGRVGAQEHGFRTLSERERQVMELLAAGQGVRDIARGMFLTEKTVRNYLSRIYAKLEVRGRSEAILRWLGHLGGTTCGETRKPDGRGTDHVSEVTSSRHIVSRRAGRGGPATGPTPAVPYVS</sequence>
<dbReference type="GeneID" id="69806091"/>
<dbReference type="InterPro" id="IPR039420">
    <property type="entry name" value="WalR-like"/>
</dbReference>
<feature type="domain" description="HTH luxR-type" evidence="3">
    <location>
        <begin position="142"/>
        <end position="207"/>
    </location>
</feature>
<evidence type="ECO:0000256" key="1">
    <source>
        <dbReference type="ARBA" id="ARBA00023125"/>
    </source>
</evidence>
<protein>
    <submittedName>
        <fullName evidence="4">Response regulator transcription factor</fullName>
    </submittedName>
</protein>
<accession>A0AAP6B7N8</accession>
<dbReference type="Proteomes" id="UP001272987">
    <property type="component" value="Unassembled WGS sequence"/>
</dbReference>
<dbReference type="GO" id="GO:0006355">
    <property type="term" value="P:regulation of DNA-templated transcription"/>
    <property type="evidence" value="ECO:0007669"/>
    <property type="project" value="InterPro"/>
</dbReference>
<dbReference type="PANTHER" id="PTHR43214">
    <property type="entry name" value="TWO-COMPONENT RESPONSE REGULATOR"/>
    <property type="match status" value="1"/>
</dbReference>
<dbReference type="PROSITE" id="PS00622">
    <property type="entry name" value="HTH_LUXR_1"/>
    <property type="match status" value="1"/>
</dbReference>
<reference evidence="4 6" key="1">
    <citation type="journal article" date="2023" name="Microb. Genom.">
        <title>Mesoterricola silvestris gen. nov., sp. nov., Mesoterricola sediminis sp. nov., Geothrix oryzae sp. nov., Geothrix edaphica sp. nov., Geothrix rubra sp. nov., and Geothrix limicola sp. nov., six novel members of Acidobacteriota isolated from soils.</title>
        <authorList>
            <person name="Weisberg A.J."/>
            <person name="Pearce E."/>
            <person name="Kramer C.G."/>
            <person name="Chang J.H."/>
            <person name="Clarke C.R."/>
        </authorList>
    </citation>
    <scope>NUCLEOTIDE SEQUENCE</scope>
    <source>
        <strain evidence="5 6">NB05-1H</strain>
        <strain evidence="4">NRRL_B-16521</strain>
    </source>
</reference>
<keyword evidence="6" id="KW-1185">Reference proteome</keyword>
<gene>
    <name evidence="4" type="ORF">PV399_07995</name>
    <name evidence="5" type="ORF">PV666_14295</name>
</gene>
<dbReference type="PANTHER" id="PTHR43214:SF43">
    <property type="entry name" value="TWO-COMPONENT RESPONSE REGULATOR"/>
    <property type="match status" value="1"/>
</dbReference>
<feature type="region of interest" description="Disordered" evidence="2">
    <location>
        <begin position="214"/>
        <end position="257"/>
    </location>
</feature>
<evidence type="ECO:0000313" key="4">
    <source>
        <dbReference type="EMBL" id="MDX2959656.1"/>
    </source>
</evidence>
<evidence type="ECO:0000259" key="3">
    <source>
        <dbReference type="PROSITE" id="PS50043"/>
    </source>
</evidence>
<evidence type="ECO:0000313" key="7">
    <source>
        <dbReference type="Proteomes" id="UP001282288"/>
    </source>
</evidence>
<dbReference type="SMART" id="SM00421">
    <property type="entry name" value="HTH_LUXR"/>
    <property type="match status" value="1"/>
</dbReference>
<evidence type="ECO:0000313" key="6">
    <source>
        <dbReference type="Proteomes" id="UP001272987"/>
    </source>
</evidence>
<evidence type="ECO:0000256" key="2">
    <source>
        <dbReference type="SAM" id="MobiDB-lite"/>
    </source>
</evidence>
<comment type="caution">
    <text evidence="4">The sequence shown here is derived from an EMBL/GenBank/DDBJ whole genome shotgun (WGS) entry which is preliminary data.</text>
</comment>
<feature type="compositionally biased region" description="Basic and acidic residues" evidence="2">
    <location>
        <begin position="214"/>
        <end position="227"/>
    </location>
</feature>
<dbReference type="AlphaFoldDB" id="A0AAP6B7N8"/>
<dbReference type="Gene3D" id="3.40.50.2300">
    <property type="match status" value="1"/>
</dbReference>
<keyword evidence="1" id="KW-0238">DNA-binding</keyword>